<organism evidence="3 4">
    <name type="scientific">Arthrobacter cryoconiti</name>
    <dbReference type="NCBI Taxonomy" id="748907"/>
    <lineage>
        <taxon>Bacteria</taxon>
        <taxon>Bacillati</taxon>
        <taxon>Actinomycetota</taxon>
        <taxon>Actinomycetes</taxon>
        <taxon>Micrococcales</taxon>
        <taxon>Micrococcaceae</taxon>
        <taxon>Arthrobacter</taxon>
    </lineage>
</organism>
<proteinExistence type="predicted"/>
<dbReference type="EMBL" id="JBHSCQ010000008">
    <property type="protein sequence ID" value="MFC4265370.1"/>
    <property type="molecule type" value="Genomic_DNA"/>
</dbReference>
<keyword evidence="1" id="KW-0472">Membrane</keyword>
<evidence type="ECO:0000313" key="4">
    <source>
        <dbReference type="Proteomes" id="UP001595773"/>
    </source>
</evidence>
<feature type="transmembrane region" description="Helical" evidence="1">
    <location>
        <begin position="71"/>
        <end position="96"/>
    </location>
</feature>
<keyword evidence="1" id="KW-1133">Transmembrane helix</keyword>
<dbReference type="Proteomes" id="UP001595773">
    <property type="component" value="Unassembled WGS sequence"/>
</dbReference>
<reference evidence="4" key="1">
    <citation type="journal article" date="2019" name="Int. J. Syst. Evol. Microbiol.">
        <title>The Global Catalogue of Microorganisms (GCM) 10K type strain sequencing project: providing services to taxonomists for standard genome sequencing and annotation.</title>
        <authorList>
            <consortium name="The Broad Institute Genomics Platform"/>
            <consortium name="The Broad Institute Genome Sequencing Center for Infectious Disease"/>
            <person name="Wu L."/>
            <person name="Ma J."/>
        </authorList>
    </citation>
    <scope>NUCLEOTIDE SEQUENCE [LARGE SCALE GENOMIC DNA]</scope>
    <source>
        <strain evidence="4">CGMCC 1.10698</strain>
    </source>
</reference>
<sequence length="107" mass="11237">MMQMSVAFNLAAHSLAAQAPDAPVIDWMGFVVVAVVTMVGAGFVVVMYSLGVRLGAVSDDVDASSPRLAKTGSYVCFAFSILAVVIGVVLIVPPFYKWAMHLFGVAV</sequence>
<keyword evidence="2" id="KW-0732">Signal</keyword>
<comment type="caution">
    <text evidence="3">The sequence shown here is derived from an EMBL/GenBank/DDBJ whole genome shotgun (WGS) entry which is preliminary data.</text>
</comment>
<protein>
    <recommendedName>
        <fullName evidence="5">Integral membrane protein</fullName>
    </recommendedName>
</protein>
<feature type="transmembrane region" description="Helical" evidence="1">
    <location>
        <begin position="27"/>
        <end position="50"/>
    </location>
</feature>
<feature type="chain" id="PRO_5045966773" description="Integral membrane protein" evidence="2">
    <location>
        <begin position="20"/>
        <end position="107"/>
    </location>
</feature>
<name>A0ABV8QYP5_9MICC</name>
<accession>A0ABV8QYP5</accession>
<evidence type="ECO:0000256" key="2">
    <source>
        <dbReference type="SAM" id="SignalP"/>
    </source>
</evidence>
<dbReference type="RefSeq" id="WP_376991574.1">
    <property type="nucleotide sequence ID" value="NZ_BAABLL010000005.1"/>
</dbReference>
<feature type="signal peptide" evidence="2">
    <location>
        <begin position="1"/>
        <end position="19"/>
    </location>
</feature>
<evidence type="ECO:0008006" key="5">
    <source>
        <dbReference type="Google" id="ProtNLM"/>
    </source>
</evidence>
<evidence type="ECO:0000313" key="3">
    <source>
        <dbReference type="EMBL" id="MFC4265370.1"/>
    </source>
</evidence>
<evidence type="ECO:0000256" key="1">
    <source>
        <dbReference type="SAM" id="Phobius"/>
    </source>
</evidence>
<gene>
    <name evidence="3" type="ORF">ACFOW9_07125</name>
</gene>
<keyword evidence="1" id="KW-0812">Transmembrane</keyword>
<keyword evidence="4" id="KW-1185">Reference proteome</keyword>